<dbReference type="SUPFAM" id="SSF160904">
    <property type="entry name" value="Jann2411-like"/>
    <property type="match status" value="1"/>
</dbReference>
<reference evidence="3 5" key="1">
    <citation type="submission" date="2016-10" db="EMBL/GenBank/DDBJ databases">
        <authorList>
            <person name="Varghese N."/>
            <person name="Submissions S."/>
        </authorList>
    </citation>
    <scope>NUCLEOTIDE SEQUENCE [LARGE SCALE GENOMIC DNA]</scope>
    <source>
        <strain evidence="3 5">CGMCC 1.7012</strain>
    </source>
</reference>
<dbReference type="PANTHER" id="PTHR35525">
    <property type="entry name" value="BLL6575 PROTEIN"/>
    <property type="match status" value="1"/>
</dbReference>
<proteinExistence type="predicted"/>
<dbReference type="InterPro" id="IPR021005">
    <property type="entry name" value="Znf_CGNR"/>
</dbReference>
<dbReference type="Pfam" id="PF07336">
    <property type="entry name" value="ABATE"/>
    <property type="match status" value="1"/>
</dbReference>
<name>A0AA94H583_9ENTR</name>
<organism evidence="3 5">
    <name type="scientific">Kosakonia oryzae</name>
    <dbReference type="NCBI Taxonomy" id="497725"/>
    <lineage>
        <taxon>Bacteria</taxon>
        <taxon>Pseudomonadati</taxon>
        <taxon>Pseudomonadota</taxon>
        <taxon>Gammaproteobacteria</taxon>
        <taxon>Enterobacterales</taxon>
        <taxon>Enterobacteriaceae</taxon>
        <taxon>Kosakonia</taxon>
    </lineage>
</organism>
<feature type="domain" description="Zinc finger CGNR" evidence="1">
    <location>
        <begin position="151"/>
        <end position="192"/>
    </location>
</feature>
<dbReference type="AlphaFoldDB" id="A0AA94H583"/>
<dbReference type="Pfam" id="PF11706">
    <property type="entry name" value="zf-CGNR"/>
    <property type="match status" value="1"/>
</dbReference>
<dbReference type="RefSeq" id="WP_064563874.1">
    <property type="nucleotide sequence ID" value="NZ_CP014007.2"/>
</dbReference>
<evidence type="ECO:0000313" key="2">
    <source>
        <dbReference type="EMBL" id="ANI81418.1"/>
    </source>
</evidence>
<dbReference type="EMBL" id="CP014007">
    <property type="protein sequence ID" value="ANI81418.1"/>
    <property type="molecule type" value="Genomic_DNA"/>
</dbReference>
<dbReference type="KEGG" id="kor:AWR26_04345"/>
<dbReference type="Proteomes" id="UP000182314">
    <property type="component" value="Unassembled WGS sequence"/>
</dbReference>
<accession>A0AA94H583</accession>
<reference evidence="2 4" key="2">
    <citation type="submission" date="2021-03" db="EMBL/GenBank/DDBJ databases">
        <authorList>
            <person name="Li Y."/>
            <person name="Li S."/>
            <person name="Chen M."/>
            <person name="Peng G."/>
            <person name="Tan Z."/>
            <person name="An Q."/>
        </authorList>
    </citation>
    <scope>NUCLEOTIDE SEQUENCE [LARGE SCALE GENOMIC DNA]</scope>
    <source>
        <strain evidence="2 4">Ola 51</strain>
    </source>
</reference>
<keyword evidence="4" id="KW-1185">Reference proteome</keyword>
<protein>
    <submittedName>
        <fullName evidence="2">CGNR zinc finger domain-containing protein</fullName>
    </submittedName>
    <submittedName>
        <fullName evidence="3">Conserved protein containing a Zn-ribbon-like motif, possibly RNA-binding</fullName>
    </submittedName>
</protein>
<evidence type="ECO:0000313" key="5">
    <source>
        <dbReference type="Proteomes" id="UP000182314"/>
    </source>
</evidence>
<evidence type="ECO:0000259" key="1">
    <source>
        <dbReference type="Pfam" id="PF11706"/>
    </source>
</evidence>
<dbReference type="InterPro" id="IPR023286">
    <property type="entry name" value="ABATE_dom_sf"/>
</dbReference>
<dbReference type="Proteomes" id="UP000078227">
    <property type="component" value="Chromosome"/>
</dbReference>
<gene>
    <name evidence="2" type="ORF">AWR26_04345</name>
    <name evidence="3" type="ORF">SAMN05216286_3441</name>
</gene>
<sequence length="193" mass="21878">MATSSTTSAEGPWFIAEQSALDFINTQAWAEQGTHDFWHSDEDVKNWLQQSGLGKLPATFIAKPGELLAEARKLRALILQLVEEKKSGQTPSLMQLNDYLAQAQSFLQVNTDAEGALQIQRLYQQDTPLRALAPVAEQAAELITHGQFEFVRQCEHPECILWFYDRTKAHRRRWCSMALCGNRAKVARFRAKS</sequence>
<dbReference type="EMBL" id="FOKO01000004">
    <property type="protein sequence ID" value="SFC84707.1"/>
    <property type="molecule type" value="Genomic_DNA"/>
</dbReference>
<evidence type="ECO:0000313" key="3">
    <source>
        <dbReference type="EMBL" id="SFC84707.1"/>
    </source>
</evidence>
<dbReference type="PANTHER" id="PTHR35525:SF3">
    <property type="entry name" value="BLL6575 PROTEIN"/>
    <property type="match status" value="1"/>
</dbReference>
<dbReference type="Gene3D" id="1.10.3300.10">
    <property type="entry name" value="Jann2411-like domain"/>
    <property type="match status" value="1"/>
</dbReference>
<dbReference type="InterPro" id="IPR010852">
    <property type="entry name" value="ABATE"/>
</dbReference>
<evidence type="ECO:0000313" key="4">
    <source>
        <dbReference type="Proteomes" id="UP000078227"/>
    </source>
</evidence>